<dbReference type="EMBL" id="BLLF01001661">
    <property type="protein sequence ID" value="GFH20581.1"/>
    <property type="molecule type" value="Genomic_DNA"/>
</dbReference>
<keyword evidence="5 6" id="KW-0067">ATP-binding</keyword>
<proteinExistence type="predicted"/>
<keyword evidence="4 6" id="KW-0418">Kinase</keyword>
<comment type="caution">
    <text evidence="7">The sequence shown here is derived from an EMBL/GenBank/DDBJ whole genome shotgun (WGS) entry which is preliminary data.</text>
</comment>
<dbReference type="AlphaFoldDB" id="A0A699ZEL0"/>
<comment type="domain">
    <text evidence="6">The EXKPK motif is conserved in inositol-pentakisphosphate 2-kinases of both family 1 and 2.</text>
</comment>
<keyword evidence="2 6" id="KW-0808">Transferase</keyword>
<dbReference type="PANTHER" id="PTHR14456:SF2">
    <property type="entry name" value="INOSITOL-PENTAKISPHOSPHATE 2-KINASE"/>
    <property type="match status" value="1"/>
</dbReference>
<evidence type="ECO:0000256" key="2">
    <source>
        <dbReference type="ARBA" id="ARBA00022679"/>
    </source>
</evidence>
<evidence type="ECO:0000256" key="4">
    <source>
        <dbReference type="ARBA" id="ARBA00022777"/>
    </source>
</evidence>
<comment type="catalytic activity">
    <reaction evidence="6">
        <text>1D-myo-inositol 1,3,4,5,6-pentakisphosphate + ATP = 1D-myo-inositol hexakisphosphate + ADP + H(+)</text>
        <dbReference type="Rhea" id="RHEA:20313"/>
        <dbReference type="ChEBI" id="CHEBI:15378"/>
        <dbReference type="ChEBI" id="CHEBI:30616"/>
        <dbReference type="ChEBI" id="CHEBI:57733"/>
        <dbReference type="ChEBI" id="CHEBI:58130"/>
        <dbReference type="ChEBI" id="CHEBI:456216"/>
        <dbReference type="EC" id="2.7.1.158"/>
    </reaction>
</comment>
<keyword evidence="3 6" id="KW-0547">Nucleotide-binding</keyword>
<evidence type="ECO:0000256" key="5">
    <source>
        <dbReference type="ARBA" id="ARBA00022840"/>
    </source>
</evidence>
<evidence type="ECO:0000313" key="8">
    <source>
        <dbReference type="Proteomes" id="UP000485058"/>
    </source>
</evidence>
<dbReference type="GO" id="GO:0032958">
    <property type="term" value="P:inositol phosphate biosynthetic process"/>
    <property type="evidence" value="ECO:0007669"/>
    <property type="project" value="TreeGrafter"/>
</dbReference>
<sequence length="90" mass="9951">MSRYDPRDLFSQQRERVALALRQLWAVPNNNLRVFLDGELVVGKQPQAHTMMHGADGDQAKTALRGYLTAATAKDCGVMVTLQQATHGLT</sequence>
<dbReference type="InterPro" id="IPR009286">
    <property type="entry name" value="Ins_P5_2-kin"/>
</dbReference>
<dbReference type="GO" id="GO:0005524">
    <property type="term" value="F:ATP binding"/>
    <property type="evidence" value="ECO:0007669"/>
    <property type="project" value="UniProtKB-KW"/>
</dbReference>
<organism evidence="7 8">
    <name type="scientific">Haematococcus lacustris</name>
    <name type="common">Green alga</name>
    <name type="synonym">Haematococcus pluvialis</name>
    <dbReference type="NCBI Taxonomy" id="44745"/>
    <lineage>
        <taxon>Eukaryota</taxon>
        <taxon>Viridiplantae</taxon>
        <taxon>Chlorophyta</taxon>
        <taxon>core chlorophytes</taxon>
        <taxon>Chlorophyceae</taxon>
        <taxon>CS clade</taxon>
        <taxon>Chlamydomonadales</taxon>
        <taxon>Haematococcaceae</taxon>
        <taxon>Haematococcus</taxon>
    </lineage>
</organism>
<comment type="function">
    <text evidence="6">Phosphorylates Ins(1,3,4,5,6)P5 at position 2 to form Ins(1,2,3,4,5,6)P6 (InsP6 or phytate).</text>
</comment>
<dbReference type="EC" id="2.7.1.158" evidence="1 6"/>
<evidence type="ECO:0000256" key="1">
    <source>
        <dbReference type="ARBA" id="ARBA00012023"/>
    </source>
</evidence>
<dbReference type="GO" id="GO:0035299">
    <property type="term" value="F:inositol-1,3,4,5,6-pentakisphosphate 2-kinase activity"/>
    <property type="evidence" value="ECO:0007669"/>
    <property type="project" value="UniProtKB-EC"/>
</dbReference>
<dbReference type="PANTHER" id="PTHR14456">
    <property type="entry name" value="INOSITOL POLYPHOSPHATE KINASE 1"/>
    <property type="match status" value="1"/>
</dbReference>
<accession>A0A699ZEL0</accession>
<evidence type="ECO:0000256" key="3">
    <source>
        <dbReference type="ARBA" id="ARBA00022741"/>
    </source>
</evidence>
<evidence type="ECO:0000256" key="6">
    <source>
        <dbReference type="RuleBase" id="RU364126"/>
    </source>
</evidence>
<dbReference type="Proteomes" id="UP000485058">
    <property type="component" value="Unassembled WGS sequence"/>
</dbReference>
<protein>
    <recommendedName>
        <fullName evidence="1 6">Inositol-pentakisphosphate 2-kinase</fullName>
        <ecNumber evidence="1 6">2.7.1.158</ecNumber>
    </recommendedName>
</protein>
<reference evidence="7 8" key="1">
    <citation type="submission" date="2020-02" db="EMBL/GenBank/DDBJ databases">
        <title>Draft genome sequence of Haematococcus lacustris strain NIES-144.</title>
        <authorList>
            <person name="Morimoto D."/>
            <person name="Nakagawa S."/>
            <person name="Yoshida T."/>
            <person name="Sawayama S."/>
        </authorList>
    </citation>
    <scope>NUCLEOTIDE SEQUENCE [LARGE SCALE GENOMIC DNA]</scope>
    <source>
        <strain evidence="7 8">NIES-144</strain>
    </source>
</reference>
<gene>
    <name evidence="7" type="ORF">HaLaN_17726</name>
</gene>
<dbReference type="GO" id="GO:0005634">
    <property type="term" value="C:nucleus"/>
    <property type="evidence" value="ECO:0007669"/>
    <property type="project" value="TreeGrafter"/>
</dbReference>
<name>A0A699ZEL0_HAELA</name>
<keyword evidence="8" id="KW-1185">Reference proteome</keyword>
<dbReference type="Pfam" id="PF06090">
    <property type="entry name" value="Ins_P5_2-kin"/>
    <property type="match status" value="2"/>
</dbReference>
<evidence type="ECO:0000313" key="7">
    <source>
        <dbReference type="EMBL" id="GFH20581.1"/>
    </source>
</evidence>